<name>N1PE52_DOTSN</name>
<organism evidence="1 2">
    <name type="scientific">Dothistroma septosporum (strain NZE10 / CBS 128990)</name>
    <name type="common">Red band needle blight fungus</name>
    <name type="synonym">Mycosphaerella pini</name>
    <dbReference type="NCBI Taxonomy" id="675120"/>
    <lineage>
        <taxon>Eukaryota</taxon>
        <taxon>Fungi</taxon>
        <taxon>Dikarya</taxon>
        <taxon>Ascomycota</taxon>
        <taxon>Pezizomycotina</taxon>
        <taxon>Dothideomycetes</taxon>
        <taxon>Dothideomycetidae</taxon>
        <taxon>Mycosphaerellales</taxon>
        <taxon>Mycosphaerellaceae</taxon>
        <taxon>Dothistroma</taxon>
    </lineage>
</organism>
<protein>
    <submittedName>
        <fullName evidence="1">Uncharacterized protein</fullName>
    </submittedName>
</protein>
<evidence type="ECO:0000313" key="1">
    <source>
        <dbReference type="EMBL" id="EME39855.1"/>
    </source>
</evidence>
<dbReference type="HOGENOM" id="CLU_2320330_0_0_1"/>
<reference evidence="2" key="1">
    <citation type="journal article" date="2012" name="PLoS Genet.">
        <title>The genomes of the fungal plant pathogens Cladosporium fulvum and Dothistroma septosporum reveal adaptation to different hosts and lifestyles but also signatures of common ancestry.</title>
        <authorList>
            <person name="de Wit P.J.G.M."/>
            <person name="van der Burgt A."/>
            <person name="Oekmen B."/>
            <person name="Stergiopoulos I."/>
            <person name="Abd-Elsalam K.A."/>
            <person name="Aerts A.L."/>
            <person name="Bahkali A.H."/>
            <person name="Beenen H.G."/>
            <person name="Chettri P."/>
            <person name="Cox M.P."/>
            <person name="Datema E."/>
            <person name="de Vries R.P."/>
            <person name="Dhillon B."/>
            <person name="Ganley A.R."/>
            <person name="Griffiths S.A."/>
            <person name="Guo Y."/>
            <person name="Hamelin R.C."/>
            <person name="Henrissat B."/>
            <person name="Kabir M.S."/>
            <person name="Jashni M.K."/>
            <person name="Kema G."/>
            <person name="Klaubauf S."/>
            <person name="Lapidus A."/>
            <person name="Levasseur A."/>
            <person name="Lindquist E."/>
            <person name="Mehrabi R."/>
            <person name="Ohm R.A."/>
            <person name="Owen T.J."/>
            <person name="Salamov A."/>
            <person name="Schwelm A."/>
            <person name="Schijlen E."/>
            <person name="Sun H."/>
            <person name="van den Burg H.A."/>
            <person name="van Ham R.C.H.J."/>
            <person name="Zhang S."/>
            <person name="Goodwin S.B."/>
            <person name="Grigoriev I.V."/>
            <person name="Collemare J."/>
            <person name="Bradshaw R.E."/>
        </authorList>
    </citation>
    <scope>NUCLEOTIDE SEQUENCE [LARGE SCALE GENOMIC DNA]</scope>
    <source>
        <strain evidence="2">NZE10 / CBS 128990</strain>
    </source>
</reference>
<reference evidence="1 2" key="2">
    <citation type="journal article" date="2012" name="PLoS Pathog.">
        <title>Diverse lifestyles and strategies of plant pathogenesis encoded in the genomes of eighteen Dothideomycetes fungi.</title>
        <authorList>
            <person name="Ohm R.A."/>
            <person name="Feau N."/>
            <person name="Henrissat B."/>
            <person name="Schoch C.L."/>
            <person name="Horwitz B.A."/>
            <person name="Barry K.W."/>
            <person name="Condon B.J."/>
            <person name="Copeland A.C."/>
            <person name="Dhillon B."/>
            <person name="Glaser F."/>
            <person name="Hesse C.N."/>
            <person name="Kosti I."/>
            <person name="LaButti K."/>
            <person name="Lindquist E.A."/>
            <person name="Lucas S."/>
            <person name="Salamov A.A."/>
            <person name="Bradshaw R.E."/>
            <person name="Ciuffetti L."/>
            <person name="Hamelin R.C."/>
            <person name="Kema G.H.J."/>
            <person name="Lawrence C."/>
            <person name="Scott J.A."/>
            <person name="Spatafora J.W."/>
            <person name="Turgeon B.G."/>
            <person name="de Wit P.J.G.M."/>
            <person name="Zhong S."/>
            <person name="Goodwin S.B."/>
            <person name="Grigoriev I.V."/>
        </authorList>
    </citation>
    <scope>NUCLEOTIDE SEQUENCE [LARGE SCALE GENOMIC DNA]</scope>
    <source>
        <strain evidence="2">NZE10 / CBS 128990</strain>
    </source>
</reference>
<sequence>MAYSNDASTVNWHKPFGDLTYRQQNTQEALMQAIYKVWGVDTRTLLPLKHRPLHLPTAHFDQSPPFLRQPTRLAEKTVNDLDLAHQYLETAALAARPQG</sequence>
<evidence type="ECO:0000313" key="2">
    <source>
        <dbReference type="Proteomes" id="UP000016933"/>
    </source>
</evidence>
<proteinExistence type="predicted"/>
<dbReference type="AlphaFoldDB" id="N1PE52"/>
<gene>
    <name evidence="1" type="ORF">DOTSEDRAFT_27811</name>
</gene>
<accession>N1PE52</accession>
<keyword evidence="2" id="KW-1185">Reference proteome</keyword>
<dbReference type="EMBL" id="KB446544">
    <property type="protein sequence ID" value="EME39855.1"/>
    <property type="molecule type" value="Genomic_DNA"/>
</dbReference>
<dbReference type="Proteomes" id="UP000016933">
    <property type="component" value="Unassembled WGS sequence"/>
</dbReference>